<evidence type="ECO:0000313" key="2">
    <source>
        <dbReference type="Proteomes" id="UP000321058"/>
    </source>
</evidence>
<sequence>MTSLLPGQGAFDLPLKVLKEVRPTLGMLSFNEAALVSTVIENALHPVAIEANNSINRAEPVPIAFAGKDAVPLHHIVIPPTIRTSK</sequence>
<evidence type="ECO:0000313" key="1">
    <source>
        <dbReference type="EMBL" id="GEP61931.1"/>
    </source>
</evidence>
<gene>
    <name evidence="1" type="ORF">RSO01_90970</name>
</gene>
<dbReference type="AlphaFoldDB" id="A0A512NSK3"/>
<proteinExistence type="predicted"/>
<name>A0A512NSK3_9HYPH</name>
<reference evidence="1 2" key="1">
    <citation type="submission" date="2019-07" db="EMBL/GenBank/DDBJ databases">
        <title>Whole genome shotgun sequence of Reyranella soli NBRC 108950.</title>
        <authorList>
            <person name="Hosoyama A."/>
            <person name="Uohara A."/>
            <person name="Ohji S."/>
            <person name="Ichikawa N."/>
        </authorList>
    </citation>
    <scope>NUCLEOTIDE SEQUENCE [LARGE SCALE GENOMIC DNA]</scope>
    <source>
        <strain evidence="1 2">NBRC 108950</strain>
    </source>
</reference>
<protein>
    <submittedName>
        <fullName evidence="1">Uncharacterized protein</fullName>
    </submittedName>
</protein>
<dbReference type="EMBL" id="BKAJ01000274">
    <property type="protein sequence ID" value="GEP61931.1"/>
    <property type="molecule type" value="Genomic_DNA"/>
</dbReference>
<accession>A0A512NSK3</accession>
<keyword evidence="2" id="KW-1185">Reference proteome</keyword>
<comment type="caution">
    <text evidence="1">The sequence shown here is derived from an EMBL/GenBank/DDBJ whole genome shotgun (WGS) entry which is preliminary data.</text>
</comment>
<organism evidence="1 2">
    <name type="scientific">Reyranella soli</name>
    <dbReference type="NCBI Taxonomy" id="1230389"/>
    <lineage>
        <taxon>Bacteria</taxon>
        <taxon>Pseudomonadati</taxon>
        <taxon>Pseudomonadota</taxon>
        <taxon>Alphaproteobacteria</taxon>
        <taxon>Hyphomicrobiales</taxon>
        <taxon>Reyranellaceae</taxon>
        <taxon>Reyranella</taxon>
    </lineage>
</organism>
<dbReference type="Proteomes" id="UP000321058">
    <property type="component" value="Unassembled WGS sequence"/>
</dbReference>